<evidence type="ECO:0000256" key="1">
    <source>
        <dbReference type="SAM" id="Coils"/>
    </source>
</evidence>
<dbReference type="KEGG" id="smav:CFF01_04590"/>
<sequence length="60" mass="6753">MNDLLIQARAENAQLRVSNTELEQQVEILLQQPEFDLSTVHVCEQAVLANLKNTFEEGAV</sequence>
<dbReference type="AlphaFoldDB" id="A0AAC9TXW7"/>
<proteinExistence type="predicted"/>
<protein>
    <submittedName>
        <fullName evidence="2">Uncharacterized protein</fullName>
    </submittedName>
</protein>
<evidence type="ECO:0000313" key="3">
    <source>
        <dbReference type="Proteomes" id="UP000198233"/>
    </source>
</evidence>
<feature type="coiled-coil region" evidence="1">
    <location>
        <begin position="5"/>
        <end position="32"/>
    </location>
</feature>
<name>A0AAC9TXW7_9GAMM</name>
<evidence type="ECO:0000313" key="2">
    <source>
        <dbReference type="EMBL" id="ASJ95923.1"/>
    </source>
</evidence>
<organism evidence="2 3">
    <name type="scientific">Shewanella marisflavi</name>
    <dbReference type="NCBI Taxonomy" id="260364"/>
    <lineage>
        <taxon>Bacteria</taxon>
        <taxon>Pseudomonadati</taxon>
        <taxon>Pseudomonadota</taxon>
        <taxon>Gammaproteobacteria</taxon>
        <taxon>Alteromonadales</taxon>
        <taxon>Shewanellaceae</taxon>
        <taxon>Shewanella</taxon>
    </lineage>
</organism>
<reference evidence="2 3" key="1">
    <citation type="submission" date="2017-06" db="EMBL/GenBank/DDBJ databases">
        <title>Complete genome sequence of Shewanella marisflavi EP1 associated with anaerobic 2,4-dinitrotoluene reduction and salt tolerance.</title>
        <authorList>
            <person name="Huang J."/>
        </authorList>
    </citation>
    <scope>NUCLEOTIDE SEQUENCE [LARGE SCALE GENOMIC DNA]</scope>
    <source>
        <strain evidence="2 3">EP1</strain>
    </source>
</reference>
<keyword evidence="1" id="KW-0175">Coiled coil</keyword>
<accession>A0AAC9TXW7</accession>
<dbReference type="EMBL" id="CP022272">
    <property type="protein sequence ID" value="ASJ95923.1"/>
    <property type="molecule type" value="Genomic_DNA"/>
</dbReference>
<dbReference type="Proteomes" id="UP000198233">
    <property type="component" value="Chromosome"/>
</dbReference>
<gene>
    <name evidence="2" type="ORF">CFF01_04590</name>
</gene>